<gene>
    <name evidence="4" type="ORF">C1631_006880</name>
</gene>
<dbReference type="InterPro" id="IPR026444">
    <property type="entry name" value="Secre_tail"/>
</dbReference>
<feature type="chain" id="PRO_5016301461" description="Secretion system C-terminal sorting domain-containing protein" evidence="2">
    <location>
        <begin position="19"/>
        <end position="262"/>
    </location>
</feature>
<protein>
    <recommendedName>
        <fullName evidence="3">Secretion system C-terminal sorting domain-containing protein</fullName>
    </recommendedName>
</protein>
<reference evidence="4 5" key="1">
    <citation type="submission" date="2018-04" db="EMBL/GenBank/DDBJ databases">
        <title>Draft Genome Sequence of Phosphate-Solubilizing Chryseobacterium sp. ISE14 that is a Biocontrol and Plant Growth-Promoting Rhizobacterium Isolated from Cucumber.</title>
        <authorList>
            <person name="Jeong J.-J."/>
            <person name="Sang M.K."/>
            <person name="Choi I.-G."/>
            <person name="Kim K.D."/>
        </authorList>
    </citation>
    <scope>NUCLEOTIDE SEQUENCE [LARGE SCALE GENOMIC DNA]</scope>
    <source>
        <strain evidence="4 5">ISE14</strain>
    </source>
</reference>
<dbReference type="NCBIfam" id="TIGR04183">
    <property type="entry name" value="Por_Secre_tail"/>
    <property type="match status" value="1"/>
</dbReference>
<proteinExistence type="predicted"/>
<sequence length="262" mass="29242">MRKVLFFMSLLVVTSFTAQTTIFSENFNSVPEGQVPAGWMTTRNPNSEFNPWATNSVNNNSLQRSCSVVLNWYYDYANLGTPQIDLAAGYYYSLSFLLRHDNGTNGSPIFSIYVLPATATFTGTETPVFQEQLYPVNDVTKTIDLSPFAGQNVKIYFRVKALVSIFSFTSIDDFKITQQTSLGTSESTIKADAGIYPNPSSDFINLKTDSTVTKAEVFDQAGRKMNVQLTHDKVDVRSLPAGAYIIAVETKNKKYSQKFIKK</sequence>
<dbReference type="Proteomes" id="UP000236594">
    <property type="component" value="Unassembled WGS sequence"/>
</dbReference>
<evidence type="ECO:0000313" key="4">
    <source>
        <dbReference type="EMBL" id="PWN72316.1"/>
    </source>
</evidence>
<organism evidence="4 5">
    <name type="scientific">Chryseobacterium phosphatilyticum</name>
    <dbReference type="NCBI Taxonomy" id="475075"/>
    <lineage>
        <taxon>Bacteria</taxon>
        <taxon>Pseudomonadati</taxon>
        <taxon>Bacteroidota</taxon>
        <taxon>Flavobacteriia</taxon>
        <taxon>Flavobacteriales</taxon>
        <taxon>Weeksellaceae</taxon>
        <taxon>Chryseobacterium group</taxon>
        <taxon>Chryseobacterium</taxon>
    </lineage>
</organism>
<dbReference type="EMBL" id="PPED02000001">
    <property type="protein sequence ID" value="PWN72316.1"/>
    <property type="molecule type" value="Genomic_DNA"/>
</dbReference>
<accession>A0A316XHQ0</accession>
<dbReference type="OrthoDB" id="957862at2"/>
<evidence type="ECO:0000259" key="3">
    <source>
        <dbReference type="Pfam" id="PF18962"/>
    </source>
</evidence>
<evidence type="ECO:0000256" key="1">
    <source>
        <dbReference type="ARBA" id="ARBA00022729"/>
    </source>
</evidence>
<feature type="signal peptide" evidence="2">
    <location>
        <begin position="1"/>
        <end position="18"/>
    </location>
</feature>
<dbReference type="RefSeq" id="WP_109711308.1">
    <property type="nucleotide sequence ID" value="NZ_PPED02000001.1"/>
</dbReference>
<dbReference type="Pfam" id="PF18962">
    <property type="entry name" value="Por_Secre_tail"/>
    <property type="match status" value="1"/>
</dbReference>
<evidence type="ECO:0000313" key="5">
    <source>
        <dbReference type="Proteomes" id="UP000236594"/>
    </source>
</evidence>
<feature type="domain" description="Secretion system C-terminal sorting" evidence="3">
    <location>
        <begin position="195"/>
        <end position="260"/>
    </location>
</feature>
<keyword evidence="1 2" id="KW-0732">Signal</keyword>
<dbReference type="AlphaFoldDB" id="A0A316XHQ0"/>
<dbReference type="Gene3D" id="2.60.120.200">
    <property type="match status" value="1"/>
</dbReference>
<evidence type="ECO:0000256" key="2">
    <source>
        <dbReference type="SAM" id="SignalP"/>
    </source>
</evidence>
<name>A0A316XHQ0_9FLAO</name>
<comment type="caution">
    <text evidence="4">The sequence shown here is derived from an EMBL/GenBank/DDBJ whole genome shotgun (WGS) entry which is preliminary data.</text>
</comment>
<keyword evidence="5" id="KW-1185">Reference proteome</keyword>